<dbReference type="GO" id="GO:0005737">
    <property type="term" value="C:cytoplasm"/>
    <property type="evidence" value="ECO:0007669"/>
    <property type="project" value="UniProtKB-ARBA"/>
</dbReference>
<reference evidence="10 11" key="1">
    <citation type="journal article" date="2016" name="Environ. Microbiol.">
        <title>Genomic resolution of a cold subsurface aquifer community provides metabolic insights for novel microbes adapted to high CO concentrations.</title>
        <authorList>
            <person name="Probst A.J."/>
            <person name="Castelle C.J."/>
            <person name="Singh A."/>
            <person name="Brown C.T."/>
            <person name="Anantharaman K."/>
            <person name="Sharon I."/>
            <person name="Hug L.A."/>
            <person name="Burstein D."/>
            <person name="Emerson J.B."/>
            <person name="Thomas B.C."/>
            <person name="Banfield J.F."/>
        </authorList>
    </citation>
    <scope>NUCLEOTIDE SEQUENCE [LARGE SCALE GENOMIC DNA]</scope>
    <source>
        <strain evidence="10">CG2_30_54_11</strain>
    </source>
</reference>
<evidence type="ECO:0000256" key="8">
    <source>
        <dbReference type="RuleBase" id="RU003823"/>
    </source>
</evidence>
<dbReference type="Pfam" id="PF00333">
    <property type="entry name" value="Ribosomal_S5"/>
    <property type="match status" value="1"/>
</dbReference>
<dbReference type="InterPro" id="IPR000851">
    <property type="entry name" value="Ribosomal_uS5"/>
</dbReference>
<dbReference type="InterPro" id="IPR005324">
    <property type="entry name" value="Ribosomal_uS5_C"/>
</dbReference>
<evidence type="ECO:0000256" key="4">
    <source>
        <dbReference type="ARBA" id="ARBA00022980"/>
    </source>
</evidence>
<keyword evidence="2 7" id="KW-0699">rRNA-binding</keyword>
<accession>A0A1J5J3Q8</accession>
<comment type="domain">
    <text evidence="7">The N-terminal domain interacts with the head of the 30S subunit; the C-terminal domain interacts with the body and contacts protein S4. The interaction surface between S4 and S5 is involved in control of translational fidelity.</text>
</comment>
<keyword evidence="4 7" id="KW-0689">Ribosomal protein</keyword>
<dbReference type="InterPro" id="IPR020568">
    <property type="entry name" value="Ribosomal_Su5_D2-typ_SF"/>
</dbReference>
<comment type="similarity">
    <text evidence="1 7 8">Belongs to the universal ribosomal protein uS5 family.</text>
</comment>
<comment type="subunit">
    <text evidence="7">Part of the 30S ribosomal subunit. Contacts proteins S4 and S8.</text>
</comment>
<sequence length="171" mass="18770">MEQHTVTSFHGQKAKPKDFEERVIQINRVSKVVKGGRRMSFTALVGIGNKQGKVGIGLGKANEVKEAVRKGVDQAKKNLTVMEIPKSTIPFEITYKFKSAKVFMKPAAEGTGVIAGGATRLVLELLGVKDILTKQLGSTNPINNAKATYYALEELSRQFQTYNKRKAKSTT</sequence>
<dbReference type="FunFam" id="3.30.160.20:FF:000001">
    <property type="entry name" value="30S ribosomal protein S5"/>
    <property type="match status" value="1"/>
</dbReference>
<evidence type="ECO:0000256" key="7">
    <source>
        <dbReference type="HAMAP-Rule" id="MF_01307"/>
    </source>
</evidence>
<dbReference type="Pfam" id="PF03719">
    <property type="entry name" value="Ribosomal_S5_C"/>
    <property type="match status" value="1"/>
</dbReference>
<evidence type="ECO:0000259" key="9">
    <source>
        <dbReference type="PROSITE" id="PS50881"/>
    </source>
</evidence>
<comment type="function">
    <text evidence="7">With S4 and S12 plays an important role in translational accuracy.</text>
</comment>
<dbReference type="Gene3D" id="3.30.230.10">
    <property type="match status" value="1"/>
</dbReference>
<evidence type="ECO:0000256" key="6">
    <source>
        <dbReference type="ARBA" id="ARBA00035255"/>
    </source>
</evidence>
<proteinExistence type="inferred from homology"/>
<dbReference type="SUPFAM" id="SSF54211">
    <property type="entry name" value="Ribosomal protein S5 domain 2-like"/>
    <property type="match status" value="1"/>
</dbReference>
<keyword evidence="5 7" id="KW-0687">Ribonucleoprotein</keyword>
<comment type="caution">
    <text evidence="10">The sequence shown here is derived from an EMBL/GenBank/DDBJ whole genome shotgun (WGS) entry which is preliminary data.</text>
</comment>
<dbReference type="SUPFAM" id="SSF54768">
    <property type="entry name" value="dsRNA-binding domain-like"/>
    <property type="match status" value="1"/>
</dbReference>
<dbReference type="PANTHER" id="PTHR48277">
    <property type="entry name" value="MITOCHONDRIAL RIBOSOMAL PROTEIN S5"/>
    <property type="match status" value="1"/>
</dbReference>
<evidence type="ECO:0000256" key="1">
    <source>
        <dbReference type="ARBA" id="ARBA00008945"/>
    </source>
</evidence>
<protein>
    <recommendedName>
        <fullName evidence="6 7">Small ribosomal subunit protein uS5</fullName>
    </recommendedName>
</protein>
<dbReference type="GO" id="GO:0042254">
    <property type="term" value="P:ribosome biogenesis"/>
    <property type="evidence" value="ECO:0007669"/>
    <property type="project" value="UniProtKB-ARBA"/>
</dbReference>
<dbReference type="InterPro" id="IPR005712">
    <property type="entry name" value="Ribosomal_uS5_bac-type"/>
</dbReference>
<evidence type="ECO:0000256" key="2">
    <source>
        <dbReference type="ARBA" id="ARBA00022730"/>
    </source>
</evidence>
<dbReference type="InterPro" id="IPR013810">
    <property type="entry name" value="Ribosomal_uS5_N"/>
</dbReference>
<dbReference type="PANTHER" id="PTHR48277:SF1">
    <property type="entry name" value="MITOCHONDRIAL RIBOSOMAL PROTEIN S5"/>
    <property type="match status" value="1"/>
</dbReference>
<dbReference type="AlphaFoldDB" id="A0A1J5J3Q8"/>
<name>A0A1J5J3Q8_9BACT</name>
<evidence type="ECO:0000313" key="10">
    <source>
        <dbReference type="EMBL" id="OIP99182.1"/>
    </source>
</evidence>
<dbReference type="PROSITE" id="PS50881">
    <property type="entry name" value="S5_DSRBD"/>
    <property type="match status" value="1"/>
</dbReference>
<keyword evidence="3 7" id="KW-0694">RNA-binding</keyword>
<organism evidence="10 11">
    <name type="scientific">Candidatus Wirthbacteria bacterium CG2_30_54_11</name>
    <dbReference type="NCBI Taxonomy" id="1817892"/>
    <lineage>
        <taxon>Bacteria</taxon>
        <taxon>Candidatus Wirthbacteria</taxon>
    </lineage>
</organism>
<dbReference type="InterPro" id="IPR014721">
    <property type="entry name" value="Ribsml_uS5_D2-typ_fold_subgr"/>
</dbReference>
<dbReference type="GO" id="GO:0019843">
    <property type="term" value="F:rRNA binding"/>
    <property type="evidence" value="ECO:0007669"/>
    <property type="project" value="UniProtKB-UniRule"/>
</dbReference>
<comment type="function">
    <text evidence="7">Located at the back of the 30S subunit body where it stabilizes the conformation of the head with respect to the body.</text>
</comment>
<evidence type="ECO:0000256" key="3">
    <source>
        <dbReference type="ARBA" id="ARBA00022884"/>
    </source>
</evidence>
<dbReference type="GO" id="GO:0003735">
    <property type="term" value="F:structural constituent of ribosome"/>
    <property type="evidence" value="ECO:0007669"/>
    <property type="project" value="UniProtKB-UniRule"/>
</dbReference>
<dbReference type="GO" id="GO:0015935">
    <property type="term" value="C:small ribosomal subunit"/>
    <property type="evidence" value="ECO:0007669"/>
    <property type="project" value="InterPro"/>
</dbReference>
<dbReference type="GO" id="GO:0006412">
    <property type="term" value="P:translation"/>
    <property type="evidence" value="ECO:0007669"/>
    <property type="project" value="UniProtKB-UniRule"/>
</dbReference>
<evidence type="ECO:0000256" key="5">
    <source>
        <dbReference type="ARBA" id="ARBA00023274"/>
    </source>
</evidence>
<feature type="domain" description="S5 DRBM" evidence="9">
    <location>
        <begin position="19"/>
        <end position="82"/>
    </location>
</feature>
<dbReference type="STRING" id="1817892.AUK40_00925"/>
<evidence type="ECO:0000313" key="11">
    <source>
        <dbReference type="Proteomes" id="UP000183245"/>
    </source>
</evidence>
<dbReference type="Proteomes" id="UP000183245">
    <property type="component" value="Unassembled WGS sequence"/>
</dbReference>
<gene>
    <name evidence="7" type="primary">rpsE</name>
    <name evidence="10" type="ORF">AUK40_00925</name>
</gene>
<dbReference type="FunFam" id="3.30.230.10:FF:000002">
    <property type="entry name" value="30S ribosomal protein S5"/>
    <property type="match status" value="1"/>
</dbReference>
<dbReference type="EMBL" id="MNZT01000016">
    <property type="protein sequence ID" value="OIP99182.1"/>
    <property type="molecule type" value="Genomic_DNA"/>
</dbReference>
<dbReference type="NCBIfam" id="TIGR01021">
    <property type="entry name" value="rpsE_bact"/>
    <property type="match status" value="1"/>
</dbReference>
<dbReference type="Gene3D" id="3.30.160.20">
    <property type="match status" value="1"/>
</dbReference>
<dbReference type="HAMAP" id="MF_01307_B">
    <property type="entry name" value="Ribosomal_uS5_B"/>
    <property type="match status" value="1"/>
</dbReference>